<evidence type="ECO:0000256" key="4">
    <source>
        <dbReference type="ARBA" id="ARBA00023004"/>
    </source>
</evidence>
<keyword evidence="3" id="KW-0560">Oxidoreductase</keyword>
<keyword evidence="5" id="KW-0411">Iron-sulfur</keyword>
<reference evidence="7 8" key="1">
    <citation type="submission" date="2020-10" db="EMBL/GenBank/DDBJ databases">
        <title>Degradation of 1,4-Dioxane by Xanthobacter sp. YN2, via a Novel Group-2 Soluble Di-Iron Monooxygenase.</title>
        <authorList>
            <person name="Ma F."/>
            <person name="Wang Y."/>
            <person name="Yang J."/>
            <person name="Guo H."/>
            <person name="Su D."/>
            <person name="Yu L."/>
        </authorList>
    </citation>
    <scope>NUCLEOTIDE SEQUENCE [LARGE SCALE GENOMIC DNA]</scope>
    <source>
        <strain evidence="7 8">YN2</strain>
    </source>
</reference>
<dbReference type="Pfam" id="PF00355">
    <property type="entry name" value="Rieske"/>
    <property type="match status" value="1"/>
</dbReference>
<dbReference type="InterPro" id="IPR044043">
    <property type="entry name" value="VanA_C_cat"/>
</dbReference>
<dbReference type="EMBL" id="CP063362">
    <property type="protein sequence ID" value="QRG08390.1"/>
    <property type="molecule type" value="Genomic_DNA"/>
</dbReference>
<evidence type="ECO:0000256" key="3">
    <source>
        <dbReference type="ARBA" id="ARBA00023002"/>
    </source>
</evidence>
<dbReference type="Gene3D" id="3.90.380.10">
    <property type="entry name" value="Naphthalene 1,2-dioxygenase Alpha Subunit, Chain A, domain 1"/>
    <property type="match status" value="1"/>
</dbReference>
<dbReference type="GO" id="GO:0051213">
    <property type="term" value="F:dioxygenase activity"/>
    <property type="evidence" value="ECO:0007669"/>
    <property type="project" value="UniProtKB-KW"/>
</dbReference>
<organism evidence="7 8">
    <name type="scientific">Xanthobacter dioxanivorans</name>
    <dbReference type="NCBI Taxonomy" id="2528964"/>
    <lineage>
        <taxon>Bacteria</taxon>
        <taxon>Pseudomonadati</taxon>
        <taxon>Pseudomonadota</taxon>
        <taxon>Alphaproteobacteria</taxon>
        <taxon>Hyphomicrobiales</taxon>
        <taxon>Xanthobacteraceae</taxon>
        <taxon>Xanthobacter</taxon>
    </lineage>
</organism>
<keyword evidence="2" id="KW-0479">Metal-binding</keyword>
<evidence type="ECO:0000259" key="6">
    <source>
        <dbReference type="PROSITE" id="PS51296"/>
    </source>
</evidence>
<dbReference type="GO" id="GO:0051537">
    <property type="term" value="F:2 iron, 2 sulfur cluster binding"/>
    <property type="evidence" value="ECO:0007669"/>
    <property type="project" value="UniProtKB-KW"/>
</dbReference>
<dbReference type="PANTHER" id="PTHR21266:SF60">
    <property type="entry name" value="3-KETOSTEROID-9-ALPHA-MONOOXYGENASE, OXYGENASE COMPONENT"/>
    <property type="match status" value="1"/>
</dbReference>
<dbReference type="AlphaFoldDB" id="A0A974PSP8"/>
<dbReference type="PROSITE" id="PS51296">
    <property type="entry name" value="RIESKE"/>
    <property type="match status" value="1"/>
</dbReference>
<evidence type="ECO:0000313" key="8">
    <source>
        <dbReference type="Proteomes" id="UP000596427"/>
    </source>
</evidence>
<dbReference type="InterPro" id="IPR036922">
    <property type="entry name" value="Rieske_2Fe-2S_sf"/>
</dbReference>
<keyword evidence="1" id="KW-0001">2Fe-2S</keyword>
<accession>A0A974PSP8</accession>
<dbReference type="PANTHER" id="PTHR21266">
    <property type="entry name" value="IRON-SULFUR DOMAIN CONTAINING PROTEIN"/>
    <property type="match status" value="1"/>
</dbReference>
<dbReference type="SUPFAM" id="SSF50022">
    <property type="entry name" value="ISP domain"/>
    <property type="match status" value="1"/>
</dbReference>
<dbReference type="CDD" id="cd08878">
    <property type="entry name" value="RHO_alpha_C_DMO-like"/>
    <property type="match status" value="1"/>
</dbReference>
<dbReference type="InterPro" id="IPR050584">
    <property type="entry name" value="Cholesterol_7-desaturase"/>
</dbReference>
<proteinExistence type="predicted"/>
<keyword evidence="4" id="KW-0408">Iron</keyword>
<dbReference type="SUPFAM" id="SSF55961">
    <property type="entry name" value="Bet v1-like"/>
    <property type="match status" value="1"/>
</dbReference>
<dbReference type="Pfam" id="PF19112">
    <property type="entry name" value="VanA_C"/>
    <property type="match status" value="1"/>
</dbReference>
<evidence type="ECO:0000313" key="7">
    <source>
        <dbReference type="EMBL" id="QRG08390.1"/>
    </source>
</evidence>
<dbReference type="KEGG" id="xdi:EZH22_08910"/>
<feature type="domain" description="Rieske" evidence="6">
    <location>
        <begin position="18"/>
        <end position="119"/>
    </location>
</feature>
<sequence length="363" mass="40472">MQEITPNPDGPAFPLNSWYAAGWSDEIGAALTARRICDKPVLLYRCADGTPTALEDVCWHRLVPLSAGKRVGDQVACPYHGLVFNRQGRCTHMPSQQTVNPAACVKSYPVVERHRFVWIWMGDPRLADPALVPDLHQNSNPAWAGDGGLMHMDCDYRLLIDNLMDLTHETFVHSSSIGNRAVAEAPFTVRHDGDMVMVTRWMIDTEAPPLFRAILGSLGRAGNVDRWQRVTFHAPSTVTIDVGAALTGTGAPEGDRSQGFSGFVIHVVTPVTATRCEYRWIFLRNFSLDDEKLTEEWRDGARSIFGEDKLILEMQQKSVSEFGLRKFYYLNIDGGALWARRIVERMVAREQDGEAVDASVAAE</sequence>
<evidence type="ECO:0000256" key="2">
    <source>
        <dbReference type="ARBA" id="ARBA00022723"/>
    </source>
</evidence>
<dbReference type="GO" id="GO:0046872">
    <property type="term" value="F:metal ion binding"/>
    <property type="evidence" value="ECO:0007669"/>
    <property type="project" value="UniProtKB-KW"/>
</dbReference>
<keyword evidence="8" id="KW-1185">Reference proteome</keyword>
<evidence type="ECO:0000256" key="1">
    <source>
        <dbReference type="ARBA" id="ARBA00022714"/>
    </source>
</evidence>
<name>A0A974PSP8_9HYPH</name>
<keyword evidence="7" id="KW-0223">Dioxygenase</keyword>
<evidence type="ECO:0000256" key="5">
    <source>
        <dbReference type="ARBA" id="ARBA00023014"/>
    </source>
</evidence>
<dbReference type="RefSeq" id="WP_203195298.1">
    <property type="nucleotide sequence ID" value="NZ_CP063362.1"/>
</dbReference>
<gene>
    <name evidence="7" type="ORF">EZH22_08910</name>
</gene>
<dbReference type="Proteomes" id="UP000596427">
    <property type="component" value="Chromosome"/>
</dbReference>
<dbReference type="InterPro" id="IPR017941">
    <property type="entry name" value="Rieske_2Fe-2S"/>
</dbReference>
<protein>
    <submittedName>
        <fullName evidence="7">Aromatic ring-hydroxylating dioxygenase subunit alpha</fullName>
    </submittedName>
</protein>
<dbReference type="Gene3D" id="2.102.10.10">
    <property type="entry name" value="Rieske [2Fe-2S] iron-sulphur domain"/>
    <property type="match status" value="1"/>
</dbReference>